<dbReference type="InterPro" id="IPR050695">
    <property type="entry name" value="N-acetylmuramoyl_amidase_3"/>
</dbReference>
<dbReference type="Pfam" id="PF01520">
    <property type="entry name" value="Amidase_3"/>
    <property type="match status" value="1"/>
</dbReference>
<keyword evidence="1" id="KW-0378">Hydrolase</keyword>
<comment type="caution">
    <text evidence="3">The sequence shown here is derived from an EMBL/GenBank/DDBJ whole genome shotgun (WGS) entry which is preliminary data.</text>
</comment>
<dbReference type="Gene3D" id="3.40.630.40">
    <property type="entry name" value="Zn-dependent exopeptidases"/>
    <property type="match status" value="1"/>
</dbReference>
<feature type="domain" description="MurNAc-LAA" evidence="2">
    <location>
        <begin position="64"/>
        <end position="177"/>
    </location>
</feature>
<dbReference type="GO" id="GO:0030288">
    <property type="term" value="C:outer membrane-bounded periplasmic space"/>
    <property type="evidence" value="ECO:0007669"/>
    <property type="project" value="TreeGrafter"/>
</dbReference>
<dbReference type="SUPFAM" id="SSF53187">
    <property type="entry name" value="Zn-dependent exopeptidases"/>
    <property type="match status" value="1"/>
</dbReference>
<dbReference type="PANTHER" id="PTHR30404:SF0">
    <property type="entry name" value="N-ACETYLMURAMOYL-L-ALANINE AMIDASE AMIC"/>
    <property type="match status" value="1"/>
</dbReference>
<accession>A0A8I1AFN8</accession>
<dbReference type="SMART" id="SM00646">
    <property type="entry name" value="Ami_3"/>
    <property type="match status" value="1"/>
</dbReference>
<name>A0A8I1AFN8_THEIN</name>
<evidence type="ECO:0000256" key="1">
    <source>
        <dbReference type="ARBA" id="ARBA00022801"/>
    </source>
</evidence>
<evidence type="ECO:0000313" key="4">
    <source>
        <dbReference type="Proteomes" id="UP000633619"/>
    </source>
</evidence>
<evidence type="ECO:0000259" key="2">
    <source>
        <dbReference type="SMART" id="SM00646"/>
    </source>
</evidence>
<keyword evidence="4" id="KW-1185">Reference proteome</keyword>
<gene>
    <name evidence="3" type="ORF">I8U20_14260</name>
</gene>
<evidence type="ECO:0000313" key="3">
    <source>
        <dbReference type="EMBL" id="MBH8596454.1"/>
    </source>
</evidence>
<dbReference type="PANTHER" id="PTHR30404">
    <property type="entry name" value="N-ACETYLMURAMOYL-L-ALANINE AMIDASE"/>
    <property type="match status" value="1"/>
</dbReference>
<sequence>MSVYVVIDPGHGGKDPGAIGFKINEKDVVLNLAKKLNDHLGQYEKAVVSLTRWDDRFLELSERAKFANDRNADLFISLHNNAASASAHGFESFIYVNASTTTARYQTILHEQVMNYLAQVGIHDRGKKRANYAVLRETKMPAILLENLFITNEKENKLLKDDAFLDNLAAAIAVGIAKIFGLKKKNTAPKPMYRITVDEEVIYDTAYESKITDAVLEAVRKGSKEIQLKKL</sequence>
<dbReference type="Proteomes" id="UP000633619">
    <property type="component" value="Unassembled WGS sequence"/>
</dbReference>
<protein>
    <submittedName>
        <fullName evidence="3">N-acetylmuramoyl-L-alanine amidase</fullName>
    </submittedName>
</protein>
<dbReference type="EMBL" id="JAECVW010000021">
    <property type="protein sequence ID" value="MBH8596454.1"/>
    <property type="molecule type" value="Genomic_DNA"/>
</dbReference>
<reference evidence="3 4" key="1">
    <citation type="submission" date="2020-12" db="EMBL/GenBank/DDBJ databases">
        <title>WGS of Thermoactinomyces spp.</title>
        <authorList>
            <person name="Cheng K."/>
        </authorList>
    </citation>
    <scope>NUCLEOTIDE SEQUENCE [LARGE SCALE GENOMIC DNA]</scope>
    <source>
        <strain evidence="4">CICC 10671\DSM 43846</strain>
    </source>
</reference>
<dbReference type="GO" id="GO:0009253">
    <property type="term" value="P:peptidoglycan catabolic process"/>
    <property type="evidence" value="ECO:0007669"/>
    <property type="project" value="InterPro"/>
</dbReference>
<dbReference type="CDD" id="cd02696">
    <property type="entry name" value="MurNAc-LAA"/>
    <property type="match status" value="1"/>
</dbReference>
<dbReference type="AlphaFoldDB" id="A0A8I1AFN8"/>
<dbReference type="GO" id="GO:0008745">
    <property type="term" value="F:N-acetylmuramoyl-L-alanine amidase activity"/>
    <property type="evidence" value="ECO:0007669"/>
    <property type="project" value="InterPro"/>
</dbReference>
<organism evidence="3 4">
    <name type="scientific">Thermoactinomyces intermedius</name>
    <dbReference type="NCBI Taxonomy" id="2024"/>
    <lineage>
        <taxon>Bacteria</taxon>
        <taxon>Bacillati</taxon>
        <taxon>Bacillota</taxon>
        <taxon>Bacilli</taxon>
        <taxon>Bacillales</taxon>
        <taxon>Thermoactinomycetaceae</taxon>
        <taxon>Thermoactinomyces</taxon>
    </lineage>
</organism>
<proteinExistence type="predicted"/>
<dbReference type="InterPro" id="IPR002508">
    <property type="entry name" value="MurNAc-LAA_cat"/>
</dbReference>
<dbReference type="RefSeq" id="WP_062843037.1">
    <property type="nucleotide sequence ID" value="NZ_JACEIR010000021.1"/>
</dbReference>